<evidence type="ECO:0008006" key="4">
    <source>
        <dbReference type="Google" id="ProtNLM"/>
    </source>
</evidence>
<dbReference type="PANTHER" id="PTHR35567">
    <property type="entry name" value="MALATE DEHYDROGENASE (AFU_ORTHOLOGUE AFUA_2G13800)"/>
    <property type="match status" value="1"/>
</dbReference>
<dbReference type="Proteomes" id="UP000291422">
    <property type="component" value="Unassembled WGS sequence"/>
</dbReference>
<keyword evidence="1" id="KW-0732">Signal</keyword>
<feature type="chain" id="PRO_5020392463" description="Malate dehydrogenase" evidence="1">
    <location>
        <begin position="20"/>
        <end position="250"/>
    </location>
</feature>
<dbReference type="PANTHER" id="PTHR35567:SF1">
    <property type="entry name" value="CONSERVED FUNGAL PROTEIN (AFU_ORTHOLOGUE AFUA_1G14230)"/>
    <property type="match status" value="1"/>
</dbReference>
<proteinExistence type="predicted"/>
<evidence type="ECO:0000256" key="1">
    <source>
        <dbReference type="SAM" id="SignalP"/>
    </source>
</evidence>
<evidence type="ECO:0000313" key="3">
    <source>
        <dbReference type="Proteomes" id="UP000291422"/>
    </source>
</evidence>
<dbReference type="VEuPathDB" id="FungiDB:CC77DRAFT_317326"/>
<organism evidence="2 3">
    <name type="scientific">Alternaria alternata</name>
    <name type="common">Alternaria rot fungus</name>
    <name type="synonym">Torula alternata</name>
    <dbReference type="NCBI Taxonomy" id="5599"/>
    <lineage>
        <taxon>Eukaryota</taxon>
        <taxon>Fungi</taxon>
        <taxon>Dikarya</taxon>
        <taxon>Ascomycota</taxon>
        <taxon>Pezizomycotina</taxon>
        <taxon>Dothideomycetes</taxon>
        <taxon>Pleosporomycetidae</taxon>
        <taxon>Pleosporales</taxon>
        <taxon>Pleosporineae</taxon>
        <taxon>Pleosporaceae</taxon>
        <taxon>Alternaria</taxon>
        <taxon>Alternaria sect. Alternaria</taxon>
        <taxon>Alternaria alternata complex</taxon>
    </lineage>
</organism>
<gene>
    <name evidence="2" type="ORF">AA0117_g13378</name>
</gene>
<dbReference type="AlphaFoldDB" id="A0A4Q4MJH5"/>
<name>A0A4Q4MJH5_ALTAL</name>
<reference evidence="3" key="1">
    <citation type="journal article" date="2019" name="bioRxiv">
        <title>Genomics, evolutionary history and diagnostics of the Alternaria alternata species group including apple and Asian pear pathotypes.</title>
        <authorList>
            <person name="Armitage A.D."/>
            <person name="Cockerton H.M."/>
            <person name="Sreenivasaprasad S."/>
            <person name="Woodhall J.W."/>
            <person name="Lane C.R."/>
            <person name="Harrison R.J."/>
            <person name="Clarkson J.P."/>
        </authorList>
    </citation>
    <scope>NUCLEOTIDE SEQUENCE [LARGE SCALE GENOMIC DNA]</scope>
    <source>
        <strain evidence="3">FERA 1177</strain>
    </source>
</reference>
<protein>
    <recommendedName>
        <fullName evidence="4">Malate dehydrogenase</fullName>
    </recommendedName>
</protein>
<dbReference type="InterPro" id="IPR021851">
    <property type="entry name" value="DUF3455"/>
</dbReference>
<comment type="caution">
    <text evidence="2">The sequence shown here is derived from an EMBL/GenBank/DDBJ whole genome shotgun (WGS) entry which is preliminary data.</text>
</comment>
<sequence>MQLLAVVALFLRLAAFVSASTSASTSTSSSHAWEPARDLDALARLMPKSALPPPSSLQLKYVALGVGTQNYTCASASDKHVPSANGALARLYDIGTALKGNPLAADIIAFLSPLAFSLCQHPQHPQHPQHTQHVDLALRLQGSQHLLGHHYFHLSTPVFALDQLPQLPYPVARVSKLDETPARAYPAAGLAPADSVDWLLLHDVDGSSQGGVDTVYRVETAGGAKPATCNGQRPSFEVEYAAQCKSDPGT</sequence>
<feature type="signal peptide" evidence="1">
    <location>
        <begin position="1"/>
        <end position="19"/>
    </location>
</feature>
<accession>A0A4Q4MJH5</accession>
<evidence type="ECO:0000313" key="2">
    <source>
        <dbReference type="EMBL" id="RYN52004.1"/>
    </source>
</evidence>
<dbReference type="EMBL" id="PDXD01000270">
    <property type="protein sequence ID" value="RYN52004.1"/>
    <property type="molecule type" value="Genomic_DNA"/>
</dbReference>
<dbReference type="Pfam" id="PF11937">
    <property type="entry name" value="DUF3455"/>
    <property type="match status" value="1"/>
</dbReference>